<dbReference type="EMBL" id="JBAMIC010000021">
    <property type="protein sequence ID" value="KAK7092775.1"/>
    <property type="molecule type" value="Genomic_DNA"/>
</dbReference>
<evidence type="ECO:0000256" key="1">
    <source>
        <dbReference type="SAM" id="MobiDB-lite"/>
    </source>
</evidence>
<sequence>MSLQSSIYDENPPESGQGASIAGDASVSALLGPQDPGYQPSLTDELEGLDRASSASVFAEPFKTPSIADWNDTNADFKLLRPPVLQEAKKFESFLIFDLRHSESSVAGSPTQLPLDDSYLTKIFDTNISNIYVTTTKVCDLRVLMIGYKASEQYLLVKLDSQVHCLSIKQTSSTETVSEQLTKLSTTVTGYAFGGPTGIVQIRQRNSFKEKESWYLLHNEKHIEVTDVRRLPSLSLVEIKRNLPVEWRIYHRYALFCDKRYLVVCRSVDTLVDIKQKFLQRYETVEGTQGISPEVVWLTQHKKLISDASLKQIFTTIGTPTYGLPQLNSLSQHMPMLHVSSGGEGNAICIDDVFVHFQPPNAVSLEIIFKPHTDLDEGVSTLVVVSPQVSLSGLREELSKVVRREPNSLGITVGGTKLMASRKTNLSQMLTTPGCKITVYPKTKVSLSVEVVESPSQGNDKRTFTISAFSHDVTKVIKSELRALTKSPEYTMDLYFEGRLLVEESTLNENRIRDKDCLEAQVFPNRVKLSVRMPNRKWYELLIDDCSEVTVGQLKDFYNRLDGEENIHTCEQVAIVNGRVVSDTEALGDVMDGWRPLPKVVIVRVENRCFTAATAYKGVFIVCRSTQSTWFQQFKLVQIDNDEEFPGPDVCEKDGRVSAMLQKRRQHPQPPGRVSGIRMAPCHQSLLDESPARDVHPLVPSGWSSPVLTRYGSADASPRRPRNLSHSSSLPNVSARRETPIRLSASSAVRLFEDSSDLDSLDGVQSSTALATGVSELPPEEREEEQRVGMDAEARFEREEDNSTFRSRYPSGASEPNGTVSKIASLPVKERRQSYPPTPMDSQMCSAPVSETIIAQRRDSDITFGKNEAERVTLVRERFQLNPDETLSSSLSLVSQARGAPDLVRKISQMPCSIQRIPSPLSGEGQLTLYKDQQRQMMVLPDPAYKYIPEHVIREIACHLGANGMMTIRALGVSEPEIEDANYRYPKNLQEKYLLCLRAWCKKEGSNANKQTLKETLKKSRRADLCILIDELDPDAKTEEA</sequence>
<dbReference type="InterPro" id="IPR000488">
    <property type="entry name" value="Death_dom"/>
</dbReference>
<comment type="caution">
    <text evidence="4">The sequence shown here is derived from an EMBL/GenBank/DDBJ whole genome shotgun (WGS) entry which is preliminary data.</text>
</comment>
<dbReference type="AlphaFoldDB" id="A0AAN9AT18"/>
<feature type="region of interest" description="Disordered" evidence="1">
    <location>
        <begin position="706"/>
        <end position="736"/>
    </location>
</feature>
<feature type="compositionally biased region" description="Basic and acidic residues" evidence="1">
    <location>
        <begin position="784"/>
        <end position="803"/>
    </location>
</feature>
<dbReference type="PROSITE" id="PS50017">
    <property type="entry name" value="DEATH_DOMAIN"/>
    <property type="match status" value="1"/>
</dbReference>
<reference evidence="4 5" key="1">
    <citation type="submission" date="2024-02" db="EMBL/GenBank/DDBJ databases">
        <title>Chromosome-scale genome assembly of the rough periwinkle Littorina saxatilis.</title>
        <authorList>
            <person name="De Jode A."/>
            <person name="Faria R."/>
            <person name="Formenti G."/>
            <person name="Sims Y."/>
            <person name="Smith T.P."/>
            <person name="Tracey A."/>
            <person name="Wood J.M.D."/>
            <person name="Zagrodzka Z.B."/>
            <person name="Johannesson K."/>
            <person name="Butlin R.K."/>
            <person name="Leder E.H."/>
        </authorList>
    </citation>
    <scope>NUCLEOTIDE SEQUENCE [LARGE SCALE GENOMIC DNA]</scope>
    <source>
        <strain evidence="4">Snail1</strain>
        <tissue evidence="4">Muscle</tissue>
    </source>
</reference>
<proteinExistence type="predicted"/>
<evidence type="ECO:0000313" key="5">
    <source>
        <dbReference type="Proteomes" id="UP001374579"/>
    </source>
</evidence>
<feature type="region of interest" description="Disordered" evidence="1">
    <location>
        <begin position="769"/>
        <end position="828"/>
    </location>
</feature>
<evidence type="ECO:0000259" key="2">
    <source>
        <dbReference type="PROSITE" id="PS50017"/>
    </source>
</evidence>
<organism evidence="4 5">
    <name type="scientific">Littorina saxatilis</name>
    <dbReference type="NCBI Taxonomy" id="31220"/>
    <lineage>
        <taxon>Eukaryota</taxon>
        <taxon>Metazoa</taxon>
        <taxon>Spiralia</taxon>
        <taxon>Lophotrochozoa</taxon>
        <taxon>Mollusca</taxon>
        <taxon>Gastropoda</taxon>
        <taxon>Caenogastropoda</taxon>
        <taxon>Littorinimorpha</taxon>
        <taxon>Littorinoidea</taxon>
        <taxon>Littorinidae</taxon>
        <taxon>Littorina</taxon>
    </lineage>
</organism>
<evidence type="ECO:0000313" key="4">
    <source>
        <dbReference type="EMBL" id="KAK7092775.1"/>
    </source>
</evidence>
<feature type="domain" description="Death" evidence="2">
    <location>
        <begin position="949"/>
        <end position="1033"/>
    </location>
</feature>
<dbReference type="SUPFAM" id="SSF47986">
    <property type="entry name" value="DEATH domain"/>
    <property type="match status" value="1"/>
</dbReference>
<dbReference type="Proteomes" id="UP001374579">
    <property type="component" value="Unassembled WGS sequence"/>
</dbReference>
<dbReference type="PROSITE" id="PS50053">
    <property type="entry name" value="UBIQUITIN_2"/>
    <property type="match status" value="2"/>
</dbReference>
<dbReference type="GO" id="GO:0007165">
    <property type="term" value="P:signal transduction"/>
    <property type="evidence" value="ECO:0007669"/>
    <property type="project" value="InterPro"/>
</dbReference>
<feature type="region of interest" description="Disordered" evidence="1">
    <location>
        <begin position="1"/>
        <end position="42"/>
    </location>
</feature>
<gene>
    <name evidence="4" type="ORF">V1264_008469</name>
</gene>
<evidence type="ECO:0000259" key="3">
    <source>
        <dbReference type="PROSITE" id="PS50053"/>
    </source>
</evidence>
<dbReference type="InterPro" id="IPR000626">
    <property type="entry name" value="Ubiquitin-like_dom"/>
</dbReference>
<feature type="domain" description="Ubiquitin-like" evidence="3">
    <location>
        <begin position="527"/>
        <end position="589"/>
    </location>
</feature>
<accession>A0AAN9AT18</accession>
<keyword evidence="5" id="KW-1185">Reference proteome</keyword>
<feature type="domain" description="Ubiquitin-like" evidence="3">
    <location>
        <begin position="445"/>
        <end position="522"/>
    </location>
</feature>
<dbReference type="CDD" id="cd17039">
    <property type="entry name" value="Ubl_ubiquitin_like"/>
    <property type="match status" value="1"/>
</dbReference>
<dbReference type="Gene3D" id="1.10.533.10">
    <property type="entry name" value="Death Domain, Fas"/>
    <property type="match status" value="1"/>
</dbReference>
<name>A0AAN9AT18_9CAEN</name>
<protein>
    <submittedName>
        <fullName evidence="4">Uncharacterized protein</fullName>
    </submittedName>
</protein>
<dbReference type="InterPro" id="IPR011029">
    <property type="entry name" value="DEATH-like_dom_sf"/>
</dbReference>